<protein>
    <submittedName>
        <fullName evidence="3">GSCFA domain-containing protein</fullName>
    </submittedName>
</protein>
<feature type="coiled-coil region" evidence="1">
    <location>
        <begin position="317"/>
        <end position="344"/>
    </location>
</feature>
<gene>
    <name evidence="3" type="ORF">PQJ61_07685</name>
</gene>
<dbReference type="Proteomes" id="UP001221217">
    <property type="component" value="Unassembled WGS sequence"/>
</dbReference>
<reference evidence="3 4" key="1">
    <citation type="submission" date="2022-12" db="EMBL/GenBank/DDBJ databases">
        <title>Metagenome assembled genome from gulf of manar.</title>
        <authorList>
            <person name="Kohli P."/>
            <person name="Pk S."/>
            <person name="Venkata Ramana C."/>
            <person name="Sasikala C."/>
        </authorList>
    </citation>
    <scope>NUCLEOTIDE SEQUENCE [LARGE SCALE GENOMIC DNA]</scope>
    <source>
        <strain evidence="3">JB008</strain>
    </source>
</reference>
<proteinExistence type="predicted"/>
<dbReference type="InterPro" id="IPR014982">
    <property type="entry name" value="GSCFA"/>
</dbReference>
<dbReference type="Pfam" id="PF08885">
    <property type="entry name" value="GSCFA"/>
    <property type="match status" value="1"/>
</dbReference>
<evidence type="ECO:0000259" key="2">
    <source>
        <dbReference type="Pfam" id="PF08885"/>
    </source>
</evidence>
<dbReference type="EMBL" id="JAQQAL010000015">
    <property type="protein sequence ID" value="MDC7226631.1"/>
    <property type="molecule type" value="Genomic_DNA"/>
</dbReference>
<accession>A0AAJ1IG96</accession>
<dbReference type="SUPFAM" id="SSF52266">
    <property type="entry name" value="SGNH hydrolase"/>
    <property type="match status" value="1"/>
</dbReference>
<evidence type="ECO:0000313" key="3">
    <source>
        <dbReference type="EMBL" id="MDC7226631.1"/>
    </source>
</evidence>
<organism evidence="3 4">
    <name type="scientific">Candidatus Thalassospirochaeta sargassi</name>
    <dbReference type="NCBI Taxonomy" id="3119039"/>
    <lineage>
        <taxon>Bacteria</taxon>
        <taxon>Pseudomonadati</taxon>
        <taxon>Spirochaetota</taxon>
        <taxon>Spirochaetia</taxon>
        <taxon>Spirochaetales</taxon>
        <taxon>Spirochaetaceae</taxon>
        <taxon>Candidatus Thalassospirochaeta</taxon>
    </lineage>
</organism>
<feature type="domain" description="GSCFA" evidence="2">
    <location>
        <begin position="43"/>
        <end position="285"/>
    </location>
</feature>
<dbReference type="AlphaFoldDB" id="A0AAJ1IG96"/>
<name>A0AAJ1IG96_9SPIO</name>
<evidence type="ECO:0000313" key="4">
    <source>
        <dbReference type="Proteomes" id="UP001221217"/>
    </source>
</evidence>
<evidence type="ECO:0000256" key="1">
    <source>
        <dbReference type="SAM" id="Coils"/>
    </source>
</evidence>
<keyword evidence="1" id="KW-0175">Coiled coil</keyword>
<sequence length="345" mass="39242">MKRKPALIMISLSSDGGRSFYADSITPVSVPPPAWRLRGEGMFFIGSCFADYLYNEYESAELNAAASPFGNIYNPESLAEATGLFCGSAEKIKAEDCFSTTGGDKGESGEYRHFMFHSRIHASDANGLANLLNAQIEQSRSYLRSAESAVITLGTSLVYRLKNGQTVNNCHKLPAANFDRVQLSVDESAAALKRIFKNLRQLNPELRFIITLSPVRHLRDNAAENSLSKAVLRCAIDRLCDIEPDSCWYFPSYEIMLDELRDYRWYANDLCHPSDTAVSYIISRFIESAYEKDFKEFLKNYSRIIKDLKHKPYRPGSEEFKRFRARAEEKKAELKRARPELFNKN</sequence>
<comment type="caution">
    <text evidence="3">The sequence shown here is derived from an EMBL/GenBank/DDBJ whole genome shotgun (WGS) entry which is preliminary data.</text>
</comment>